<dbReference type="SUPFAM" id="SSF51735">
    <property type="entry name" value="NAD(P)-binding Rossmann-fold domains"/>
    <property type="match status" value="1"/>
</dbReference>
<evidence type="ECO:0000259" key="3">
    <source>
        <dbReference type="Pfam" id="PF05368"/>
    </source>
</evidence>
<proteinExistence type="inferred from homology"/>
<accession>A0A0D2BY51</accession>
<dbReference type="HOGENOM" id="CLU_007383_10_2_1"/>
<evidence type="ECO:0000256" key="2">
    <source>
        <dbReference type="ARBA" id="ARBA00022857"/>
    </source>
</evidence>
<keyword evidence="2" id="KW-0521">NADP</keyword>
<dbReference type="InterPro" id="IPR036291">
    <property type="entry name" value="NAD(P)-bd_dom_sf"/>
</dbReference>
<evidence type="ECO:0000313" key="5">
    <source>
        <dbReference type="Proteomes" id="UP000054342"/>
    </source>
</evidence>
<dbReference type="STRING" id="348802.A0A0D2BY51"/>
<dbReference type="AlphaFoldDB" id="A0A0D2BY51"/>
<gene>
    <name evidence="4" type="ORF">PV05_05915</name>
</gene>
<dbReference type="Gene3D" id="3.40.50.720">
    <property type="entry name" value="NAD(P)-binding Rossmann-like Domain"/>
    <property type="match status" value="1"/>
</dbReference>
<dbReference type="PANTHER" id="PTHR42748:SF31">
    <property type="entry name" value="NMRA-LIKE DOMAIN-CONTAINING PROTEIN-RELATED"/>
    <property type="match status" value="1"/>
</dbReference>
<dbReference type="Gene3D" id="3.90.25.10">
    <property type="entry name" value="UDP-galactose 4-epimerase, domain 1"/>
    <property type="match status" value="1"/>
</dbReference>
<name>A0A0D2BY51_9EURO</name>
<evidence type="ECO:0000256" key="1">
    <source>
        <dbReference type="ARBA" id="ARBA00006328"/>
    </source>
</evidence>
<evidence type="ECO:0000313" key="4">
    <source>
        <dbReference type="EMBL" id="KIW57361.1"/>
    </source>
</evidence>
<dbReference type="RefSeq" id="XP_013317945.1">
    <property type="nucleotide sequence ID" value="XM_013462491.1"/>
</dbReference>
<dbReference type="Proteomes" id="UP000054342">
    <property type="component" value="Unassembled WGS sequence"/>
</dbReference>
<reference evidence="4 5" key="1">
    <citation type="submission" date="2015-01" db="EMBL/GenBank/DDBJ databases">
        <title>The Genome Sequence of Exophiala xenobiotica CBS118157.</title>
        <authorList>
            <consortium name="The Broad Institute Genomics Platform"/>
            <person name="Cuomo C."/>
            <person name="de Hoog S."/>
            <person name="Gorbushina A."/>
            <person name="Stielow B."/>
            <person name="Teixiera M."/>
            <person name="Abouelleil A."/>
            <person name="Chapman S.B."/>
            <person name="Priest M."/>
            <person name="Young S.K."/>
            <person name="Wortman J."/>
            <person name="Nusbaum C."/>
            <person name="Birren B."/>
        </authorList>
    </citation>
    <scope>NUCLEOTIDE SEQUENCE [LARGE SCALE GENOMIC DNA]</scope>
    <source>
        <strain evidence="4 5">CBS 118157</strain>
    </source>
</reference>
<dbReference type="GeneID" id="25327823"/>
<keyword evidence="5" id="KW-1185">Reference proteome</keyword>
<dbReference type="PANTHER" id="PTHR42748">
    <property type="entry name" value="NITROGEN METABOLITE REPRESSION PROTEIN NMRA FAMILY MEMBER"/>
    <property type="match status" value="1"/>
</dbReference>
<protein>
    <recommendedName>
        <fullName evidence="3">NmrA-like domain-containing protein</fullName>
    </recommendedName>
</protein>
<dbReference type="InterPro" id="IPR008030">
    <property type="entry name" value="NmrA-like"/>
</dbReference>
<organism evidence="4 5">
    <name type="scientific">Exophiala xenobiotica</name>
    <dbReference type="NCBI Taxonomy" id="348802"/>
    <lineage>
        <taxon>Eukaryota</taxon>
        <taxon>Fungi</taxon>
        <taxon>Dikarya</taxon>
        <taxon>Ascomycota</taxon>
        <taxon>Pezizomycotina</taxon>
        <taxon>Eurotiomycetes</taxon>
        <taxon>Chaetothyriomycetidae</taxon>
        <taxon>Chaetothyriales</taxon>
        <taxon>Herpotrichiellaceae</taxon>
        <taxon>Exophiala</taxon>
    </lineage>
</organism>
<dbReference type="EMBL" id="KN847319">
    <property type="protein sequence ID" value="KIW57361.1"/>
    <property type="molecule type" value="Genomic_DNA"/>
</dbReference>
<dbReference type="OrthoDB" id="419598at2759"/>
<dbReference type="InterPro" id="IPR051164">
    <property type="entry name" value="NmrA-like_oxidored"/>
</dbReference>
<comment type="similarity">
    <text evidence="1">Belongs to the NmrA-type oxidoreductase family.</text>
</comment>
<dbReference type="GO" id="GO:0005634">
    <property type="term" value="C:nucleus"/>
    <property type="evidence" value="ECO:0007669"/>
    <property type="project" value="TreeGrafter"/>
</dbReference>
<feature type="domain" description="NmrA-like" evidence="3">
    <location>
        <begin position="2"/>
        <end position="245"/>
    </location>
</feature>
<sequence length="306" mass="34528">MSEVIALTCASGKQCSHIIPLLYDNPKYKLRLVVHSQHSLDRLQKQYPDAEVLQAELDSSDDCAKILDGATTIYYVSPTFSPKEAYFGINVIDAALAESRKSGSKFQHFVFSSVLHPELTKLLNHDRKRYIEEYLTESMLSYTILQPSHFADNAIGQLIAQKDADHPAYKAAYSPHVSFSYTALKDHGEASVKIIQERSKHFYATYQIVSTLPMKYTEYIMSIGEVMGKNFEIQQVPYEESVGTVCERIFGTREGVPQTLKDGPERLLLYYNERGLYSNPNILEWLIGRKGTTPAQLAKELIEAGA</sequence>
<dbReference type="Pfam" id="PF05368">
    <property type="entry name" value="NmrA"/>
    <property type="match status" value="1"/>
</dbReference>